<accession>A0ABZ1MKS0</accession>
<dbReference type="EMBL" id="CP108341">
    <property type="protein sequence ID" value="WTW28152.1"/>
    <property type="molecule type" value="Genomic_DNA"/>
</dbReference>
<feature type="region of interest" description="Disordered" evidence="1">
    <location>
        <begin position="1"/>
        <end position="21"/>
    </location>
</feature>
<keyword evidence="3" id="KW-1185">Reference proteome</keyword>
<dbReference type="Proteomes" id="UP001621512">
    <property type="component" value="Chromosome"/>
</dbReference>
<proteinExistence type="predicted"/>
<evidence type="ECO:0000313" key="2">
    <source>
        <dbReference type="EMBL" id="WTW28152.1"/>
    </source>
</evidence>
<reference evidence="2 3" key="1">
    <citation type="submission" date="2022-10" db="EMBL/GenBank/DDBJ databases">
        <title>The complete genomes of actinobacterial strains from the NBC collection.</title>
        <authorList>
            <person name="Joergensen T.S."/>
            <person name="Alvarez Arevalo M."/>
            <person name="Sterndorff E.B."/>
            <person name="Faurdal D."/>
            <person name="Vuksanovic O."/>
            <person name="Mourched A.-S."/>
            <person name="Charusanti P."/>
            <person name="Shaw S."/>
            <person name="Blin K."/>
            <person name="Weber T."/>
        </authorList>
    </citation>
    <scope>NUCLEOTIDE SEQUENCE [LARGE SCALE GENOMIC DNA]</scope>
    <source>
        <strain evidence="2 3">NBC_00017</strain>
    </source>
</reference>
<gene>
    <name evidence="2" type="ORF">OHU35_19755</name>
</gene>
<evidence type="ECO:0008006" key="4">
    <source>
        <dbReference type="Google" id="ProtNLM"/>
    </source>
</evidence>
<dbReference type="RefSeq" id="WP_189729507.1">
    <property type="nucleotide sequence ID" value="NZ_BMUK01000017.1"/>
</dbReference>
<organism evidence="2 3">
    <name type="scientific">Streptomyces purpurascens</name>
    <dbReference type="NCBI Taxonomy" id="1924"/>
    <lineage>
        <taxon>Bacteria</taxon>
        <taxon>Bacillati</taxon>
        <taxon>Actinomycetota</taxon>
        <taxon>Actinomycetes</taxon>
        <taxon>Kitasatosporales</taxon>
        <taxon>Streptomycetaceae</taxon>
        <taxon>Streptomyces</taxon>
    </lineage>
</organism>
<evidence type="ECO:0000256" key="1">
    <source>
        <dbReference type="SAM" id="MobiDB-lite"/>
    </source>
</evidence>
<protein>
    <recommendedName>
        <fullName evidence="4">FXSXX-COOH protein</fullName>
    </recommendedName>
</protein>
<sequence>MTAQMNAPLGAPQDAVQTDLPDLSTFTFSELRDRTGEDMDRALEVITAQADRAPAVFRGGGEPGGGPAARFD</sequence>
<evidence type="ECO:0000313" key="3">
    <source>
        <dbReference type="Proteomes" id="UP001621512"/>
    </source>
</evidence>
<name>A0ABZ1MKS0_STREF</name>